<feature type="transmembrane region" description="Helical" evidence="7">
    <location>
        <begin position="60"/>
        <end position="82"/>
    </location>
</feature>
<dbReference type="SUPFAM" id="SSF52540">
    <property type="entry name" value="P-loop containing nucleoside triphosphate hydrolases"/>
    <property type="match status" value="1"/>
</dbReference>
<evidence type="ECO:0000256" key="7">
    <source>
        <dbReference type="SAM" id="Phobius"/>
    </source>
</evidence>
<dbReference type="Gene3D" id="3.40.50.300">
    <property type="entry name" value="P-loop containing nucleotide triphosphate hydrolases"/>
    <property type="match status" value="2"/>
</dbReference>
<keyword evidence="4 7" id="KW-0812">Transmembrane</keyword>
<dbReference type="RefSeq" id="WP_027122598.1">
    <property type="nucleotide sequence ID" value="NZ_LR215037.1"/>
</dbReference>
<keyword evidence="3" id="KW-1003">Cell membrane</keyword>
<protein>
    <submittedName>
        <fullName evidence="8">Conjugal transfer coupling protein TraG</fullName>
    </submittedName>
</protein>
<dbReference type="InterPro" id="IPR051539">
    <property type="entry name" value="T4SS-coupling_protein"/>
</dbReference>
<gene>
    <name evidence="8" type="ORF">NCTC10168_00307</name>
</gene>
<evidence type="ECO:0000256" key="2">
    <source>
        <dbReference type="ARBA" id="ARBA00008806"/>
    </source>
</evidence>
<dbReference type="Proteomes" id="UP000290243">
    <property type="component" value="Chromosome"/>
</dbReference>
<dbReference type="InterPro" id="IPR027417">
    <property type="entry name" value="P-loop_NTPase"/>
</dbReference>
<evidence type="ECO:0000256" key="6">
    <source>
        <dbReference type="ARBA" id="ARBA00023136"/>
    </source>
</evidence>
<evidence type="ECO:0000256" key="4">
    <source>
        <dbReference type="ARBA" id="ARBA00022692"/>
    </source>
</evidence>
<reference evidence="8 9" key="1">
    <citation type="submission" date="2019-01" db="EMBL/GenBank/DDBJ databases">
        <authorList>
            <consortium name="Pathogen Informatics"/>
        </authorList>
    </citation>
    <scope>NUCLEOTIDE SEQUENCE [LARGE SCALE GENOMIC DNA]</scope>
    <source>
        <strain evidence="8 9">NCTC10168</strain>
    </source>
</reference>
<dbReference type="PANTHER" id="PTHR37937">
    <property type="entry name" value="CONJUGATIVE TRANSFER: DNA TRANSPORT"/>
    <property type="match status" value="1"/>
</dbReference>
<keyword evidence="5 7" id="KW-1133">Transmembrane helix</keyword>
<keyword evidence="9" id="KW-1185">Reference proteome</keyword>
<comment type="similarity">
    <text evidence="2">Belongs to the VirD4/TraG family.</text>
</comment>
<dbReference type="AlphaFoldDB" id="A0A449B494"/>
<keyword evidence="6 7" id="KW-0472">Membrane</keyword>
<evidence type="ECO:0000256" key="1">
    <source>
        <dbReference type="ARBA" id="ARBA00004651"/>
    </source>
</evidence>
<sequence length="719" mass="84021">MNNDKKRFNKKIKVISIILVNLALWMLLFIGYFLYDNYKRLQEAFKNNILKVMWRSFNNYWWITITAFLVVNLFMILIYWVIPKLFKRVKVKNNDYSKVWMYNEVKNLGDKKEFDENYRIKKPFKEGFNENSGWVIKANLKEGYILSENQTLILGGTGSGKSQKIIIPSIFYNMMLKDDKKPNMVITDLKGELTSIFAKPLKNHGYSVKVLDLIKLKNSMGFNVFSSIWDLCFKDKNKVAFDEAFKQIDILVYNLKKWNLAGNSEEFWARGGIEILYNLICAMLLMGFYFKDDFKKEDFNFNNLLGLLDINTFKNGAWFYKLFDRQDLSKEFITIKNSLLSYINLPEKQLAGHLGFSTQAVLPYVKESWINNLVLTDEIKINELFDNNKSKPFAVLIKIPEDDETRSSIAINFILQLYQKAINVAEDNDNGKLYRNLFYFLDEFGNLPAIPGMQTKLSAGRGRGIFFACVLQSLTQLEDKYKDAGKTIKDVFNSWIFLGGINNQKTLEEISSLIGKEEYKKTSTTTGSSTKSETSSTQERQAIEMAELQKLRKNQILILQKQEKALLLNIKFAYEYLKYNQKDGTEHLKNNLKDVLIREINFMDFKISENSNLNNKELVETEFNKNNNSQIVEETNKMVETIKNEEKPITINDLIKYIKSNVDFVKAFLSNEDFELLMELLNKNNNLTSDEKQNLKVLLIKVKPFYMLYFKDKQEDVEN</sequence>
<feature type="transmembrane region" description="Helical" evidence="7">
    <location>
        <begin position="12"/>
        <end position="35"/>
    </location>
</feature>
<name>A0A449B494_9BACT</name>
<evidence type="ECO:0000313" key="8">
    <source>
        <dbReference type="EMBL" id="VEU75389.1"/>
    </source>
</evidence>
<proteinExistence type="inferred from homology"/>
<feature type="transmembrane region" description="Helical" evidence="7">
    <location>
        <begin position="267"/>
        <end position="290"/>
    </location>
</feature>
<dbReference type="GO" id="GO:0005886">
    <property type="term" value="C:plasma membrane"/>
    <property type="evidence" value="ECO:0007669"/>
    <property type="project" value="UniProtKB-SubCell"/>
</dbReference>
<evidence type="ECO:0000256" key="5">
    <source>
        <dbReference type="ARBA" id="ARBA00022989"/>
    </source>
</evidence>
<comment type="subcellular location">
    <subcellularLocation>
        <location evidence="1">Cell membrane</location>
        <topology evidence="1">Multi-pass membrane protein</topology>
    </subcellularLocation>
</comment>
<dbReference type="PANTHER" id="PTHR37937:SF1">
    <property type="entry name" value="CONJUGATIVE TRANSFER: DNA TRANSPORT"/>
    <property type="match status" value="1"/>
</dbReference>
<dbReference type="InterPro" id="IPR003688">
    <property type="entry name" value="TraG/VirD4"/>
</dbReference>
<dbReference type="EMBL" id="LR215037">
    <property type="protein sequence ID" value="VEU75389.1"/>
    <property type="molecule type" value="Genomic_DNA"/>
</dbReference>
<accession>A0A449B494</accession>
<evidence type="ECO:0000256" key="3">
    <source>
        <dbReference type="ARBA" id="ARBA00022475"/>
    </source>
</evidence>
<dbReference type="OrthoDB" id="9766496at2"/>
<evidence type="ECO:0000313" key="9">
    <source>
        <dbReference type="Proteomes" id="UP000290243"/>
    </source>
</evidence>
<organism evidence="8 9">
    <name type="scientific">Mycoplasmopsis maculosa</name>
    <dbReference type="NCBI Taxonomy" id="114885"/>
    <lineage>
        <taxon>Bacteria</taxon>
        <taxon>Bacillati</taxon>
        <taxon>Mycoplasmatota</taxon>
        <taxon>Mycoplasmoidales</taxon>
        <taxon>Metamycoplasmataceae</taxon>
        <taxon>Mycoplasmopsis</taxon>
    </lineage>
</organism>
<dbReference type="Pfam" id="PF02534">
    <property type="entry name" value="T4SS-DNA_transf"/>
    <property type="match status" value="1"/>
</dbReference>
<dbReference type="KEGG" id="mmau:NCTC10168_00307"/>
<dbReference type="CDD" id="cd01127">
    <property type="entry name" value="TrwB_TraG_TraD_VirD4"/>
    <property type="match status" value="2"/>
</dbReference>